<gene>
    <name evidence="2" type="ORF">DUI87_24604</name>
</gene>
<dbReference type="EMBL" id="QRBI01000151">
    <property type="protein sequence ID" value="RMB99058.1"/>
    <property type="molecule type" value="Genomic_DNA"/>
</dbReference>
<feature type="region of interest" description="Disordered" evidence="1">
    <location>
        <begin position="44"/>
        <end position="69"/>
    </location>
</feature>
<sequence>MERGLEMVTGLEIRKVLEMLEAEGMGRWCRRMKVLEAEGMMRVVQEDEGAGGRGDEEGGRADQEERFQA</sequence>
<proteinExistence type="predicted"/>
<evidence type="ECO:0000313" key="2">
    <source>
        <dbReference type="EMBL" id="RMB99058.1"/>
    </source>
</evidence>
<reference evidence="2 3" key="1">
    <citation type="submission" date="2018-07" db="EMBL/GenBank/DDBJ databases">
        <title>A high quality draft genome assembly of the barn swallow (H. rustica rustica).</title>
        <authorList>
            <person name="Formenti G."/>
            <person name="Chiara M."/>
            <person name="Poveda L."/>
            <person name="Francoijs K.-J."/>
            <person name="Bonisoli-Alquati A."/>
            <person name="Canova L."/>
            <person name="Gianfranceschi L."/>
            <person name="Horner D.S."/>
            <person name="Saino N."/>
        </authorList>
    </citation>
    <scope>NUCLEOTIDE SEQUENCE [LARGE SCALE GENOMIC DNA]</scope>
    <source>
        <strain evidence="2">Chelidonia</strain>
        <tissue evidence="2">Blood</tissue>
    </source>
</reference>
<comment type="caution">
    <text evidence="2">The sequence shown here is derived from an EMBL/GenBank/DDBJ whole genome shotgun (WGS) entry which is preliminary data.</text>
</comment>
<evidence type="ECO:0000313" key="3">
    <source>
        <dbReference type="Proteomes" id="UP000269221"/>
    </source>
</evidence>
<accession>A0A3M0JE02</accession>
<name>A0A3M0JE02_HIRRU</name>
<dbReference type="AlphaFoldDB" id="A0A3M0JE02"/>
<organism evidence="2 3">
    <name type="scientific">Hirundo rustica rustica</name>
    <dbReference type="NCBI Taxonomy" id="333673"/>
    <lineage>
        <taxon>Eukaryota</taxon>
        <taxon>Metazoa</taxon>
        <taxon>Chordata</taxon>
        <taxon>Craniata</taxon>
        <taxon>Vertebrata</taxon>
        <taxon>Euteleostomi</taxon>
        <taxon>Archelosauria</taxon>
        <taxon>Archosauria</taxon>
        <taxon>Dinosauria</taxon>
        <taxon>Saurischia</taxon>
        <taxon>Theropoda</taxon>
        <taxon>Coelurosauria</taxon>
        <taxon>Aves</taxon>
        <taxon>Neognathae</taxon>
        <taxon>Neoaves</taxon>
        <taxon>Telluraves</taxon>
        <taxon>Australaves</taxon>
        <taxon>Passeriformes</taxon>
        <taxon>Sylvioidea</taxon>
        <taxon>Hirundinidae</taxon>
        <taxon>Hirundo</taxon>
    </lineage>
</organism>
<keyword evidence="3" id="KW-1185">Reference proteome</keyword>
<dbReference type="Proteomes" id="UP000269221">
    <property type="component" value="Unassembled WGS sequence"/>
</dbReference>
<protein>
    <submittedName>
        <fullName evidence="2">Uncharacterized protein</fullName>
    </submittedName>
</protein>
<feature type="compositionally biased region" description="Basic and acidic residues" evidence="1">
    <location>
        <begin position="53"/>
        <end position="69"/>
    </location>
</feature>
<evidence type="ECO:0000256" key="1">
    <source>
        <dbReference type="SAM" id="MobiDB-lite"/>
    </source>
</evidence>